<dbReference type="NCBIfam" id="TIGR03453">
    <property type="entry name" value="partition_RepA"/>
    <property type="match status" value="1"/>
</dbReference>
<dbReference type="CDD" id="cd02042">
    <property type="entry name" value="ParAB_family"/>
    <property type="match status" value="1"/>
</dbReference>
<protein>
    <submittedName>
        <fullName evidence="2">Sporulation initiation inhibitor protein Soj</fullName>
        <ecNumber evidence="2">3.6.-.-</ecNumber>
    </submittedName>
</protein>
<dbReference type="EC" id="3.6.-.-" evidence="2"/>
<feature type="domain" description="AAA" evidence="1">
    <location>
        <begin position="118"/>
        <end position="304"/>
    </location>
</feature>
<sequence>MNKMFDPAHLVSSTKIGECAETLSAALDVQLKESHQPGGTKVLRKFAVGEVCELLGVTPDMLRNRHKNKSIPEVESDGRKHRYYSAEEIDVIRKILYETTRGKGKEDFRPGRREGDPMQIISCVNFKGGSAKTTSAAHLAHRLALRGYRVLACDLDPQASLTTLFGYRPEIEFAEGGTIYDALRYADFDAPDGEQDHPVPLRNIIRKTYFHNLDLAPAGLLLTEYETETANNLRDARHTIFPKRLSEALESVSDDYDIVIIDCPPQLGFTTLSALTASTGLLVTVVPGMLDIASMSQFLKLVSETLGAISNYTGQEVAYSFVKFLVTRYEPNDGPQRQTEGYLRAILRDMVLVNPMLKSTAISDAGMTQQTIYEVDPKDFVRATLDRAISSVNDVAAEIETCIQGAWGR</sequence>
<dbReference type="InterPro" id="IPR050678">
    <property type="entry name" value="DNA_Partitioning_ATPase"/>
</dbReference>
<dbReference type="InterPro" id="IPR009061">
    <property type="entry name" value="DNA-bd_dom_put_sf"/>
</dbReference>
<name>A0A3S4D2A7_9RHOB</name>
<dbReference type="Pfam" id="PF13614">
    <property type="entry name" value="AAA_31"/>
    <property type="match status" value="1"/>
</dbReference>
<organism evidence="2 3">
    <name type="scientific">Paracoccus haematequi</name>
    <dbReference type="NCBI Taxonomy" id="2491866"/>
    <lineage>
        <taxon>Bacteria</taxon>
        <taxon>Pseudomonadati</taxon>
        <taxon>Pseudomonadota</taxon>
        <taxon>Alphaproteobacteria</taxon>
        <taxon>Rhodobacterales</taxon>
        <taxon>Paracoccaceae</taxon>
        <taxon>Paracoccus</taxon>
    </lineage>
</organism>
<accession>A0A3S4D2A7</accession>
<dbReference type="PANTHER" id="PTHR13696:SF52">
    <property type="entry name" value="PARA FAMILY PROTEIN CT_582"/>
    <property type="match status" value="1"/>
</dbReference>
<keyword evidence="2" id="KW-0378">Hydrolase</keyword>
<reference evidence="2 3" key="1">
    <citation type="submission" date="2018-12" db="EMBL/GenBank/DDBJ databases">
        <authorList>
            <person name="Criscuolo A."/>
        </authorList>
    </citation>
    <scope>NUCLEOTIDE SEQUENCE [LARGE SCALE GENOMIC DNA]</scope>
    <source>
        <strain evidence="2">ACIP1116241</strain>
    </source>
</reference>
<dbReference type="Gene3D" id="1.10.1660.10">
    <property type="match status" value="1"/>
</dbReference>
<dbReference type="SUPFAM" id="SSF46955">
    <property type="entry name" value="Putative DNA-binding domain"/>
    <property type="match status" value="1"/>
</dbReference>
<dbReference type="AlphaFoldDB" id="A0A3S4D2A7"/>
<evidence type="ECO:0000313" key="3">
    <source>
        <dbReference type="Proteomes" id="UP000270743"/>
    </source>
</evidence>
<dbReference type="InterPro" id="IPR027417">
    <property type="entry name" value="P-loop_NTPase"/>
</dbReference>
<dbReference type="InterPro" id="IPR017818">
    <property type="entry name" value="Plasmid_partition_RepA"/>
</dbReference>
<proteinExistence type="predicted"/>
<evidence type="ECO:0000259" key="1">
    <source>
        <dbReference type="Pfam" id="PF13614"/>
    </source>
</evidence>
<dbReference type="Proteomes" id="UP000270743">
    <property type="component" value="Unassembled WGS sequence"/>
</dbReference>
<dbReference type="GO" id="GO:0006355">
    <property type="term" value="P:regulation of DNA-templated transcription"/>
    <property type="evidence" value="ECO:0007669"/>
    <property type="project" value="InterPro"/>
</dbReference>
<dbReference type="GO" id="GO:0016787">
    <property type="term" value="F:hydrolase activity"/>
    <property type="evidence" value="ECO:0007669"/>
    <property type="project" value="UniProtKB-KW"/>
</dbReference>
<dbReference type="Gene3D" id="3.40.50.300">
    <property type="entry name" value="P-loop containing nucleotide triphosphate hydrolases"/>
    <property type="match status" value="1"/>
</dbReference>
<dbReference type="GO" id="GO:0003677">
    <property type="term" value="F:DNA binding"/>
    <property type="evidence" value="ECO:0007669"/>
    <property type="project" value="InterPro"/>
</dbReference>
<evidence type="ECO:0000313" key="2">
    <source>
        <dbReference type="EMBL" id="VDS10783.1"/>
    </source>
</evidence>
<keyword evidence="3" id="KW-1185">Reference proteome</keyword>
<dbReference type="InterPro" id="IPR025669">
    <property type="entry name" value="AAA_dom"/>
</dbReference>
<dbReference type="PANTHER" id="PTHR13696">
    <property type="entry name" value="P-LOOP CONTAINING NUCLEOSIDE TRIPHOSPHATE HYDROLASE"/>
    <property type="match status" value="1"/>
</dbReference>
<dbReference type="SUPFAM" id="SSF52540">
    <property type="entry name" value="P-loop containing nucleoside triphosphate hydrolases"/>
    <property type="match status" value="1"/>
</dbReference>
<dbReference type="EMBL" id="UZWE01000080">
    <property type="protein sequence ID" value="VDS10783.1"/>
    <property type="molecule type" value="Genomic_DNA"/>
</dbReference>
<gene>
    <name evidence="2" type="primary">soj_5</name>
    <name evidence="2" type="ORF">PARHAE_04002</name>
</gene>